<dbReference type="Pfam" id="PF13468">
    <property type="entry name" value="Glyoxalase_3"/>
    <property type="match status" value="1"/>
</dbReference>
<dbReference type="PANTHER" id="PTHR40265">
    <property type="entry name" value="BLL2707 PROTEIN"/>
    <property type="match status" value="1"/>
</dbReference>
<gene>
    <name evidence="2" type="ORF">BC739_007688</name>
</gene>
<evidence type="ECO:0000259" key="1">
    <source>
        <dbReference type="Pfam" id="PF13468"/>
    </source>
</evidence>
<proteinExistence type="predicted"/>
<dbReference type="Gene3D" id="3.10.180.10">
    <property type="entry name" value="2,3-Dihydroxybiphenyl 1,2-Dioxygenase, domain 1"/>
    <property type="match status" value="1"/>
</dbReference>
<name>A0ABR6BU90_9PSEU</name>
<protein>
    <recommendedName>
        <fullName evidence="1">Glyoxalase-like domain-containing protein</fullName>
    </recommendedName>
</protein>
<feature type="domain" description="Glyoxalase-like" evidence="1">
    <location>
        <begin position="4"/>
        <end position="165"/>
    </location>
</feature>
<dbReference type="InterPro" id="IPR029068">
    <property type="entry name" value="Glyas_Bleomycin-R_OHBP_Dase"/>
</dbReference>
<dbReference type="PANTHER" id="PTHR40265:SF1">
    <property type="entry name" value="GLYOXALASE-LIKE DOMAIN-CONTAINING PROTEIN"/>
    <property type="match status" value="1"/>
</dbReference>
<sequence length="193" mass="20759">MNPVDHLVYATPDLDGTLRELAARGLRLSPGGPHTGLGTRNHLADLGEGRYLEVIGPDPEQDGPPLTFGIAELTAPRLATWAVRVPDLDRLAAHPVAMSRQRPDGVTLSWRLAFPQDSLHGLVPFLIDWGASEHPSATAAPGARLLRLHGGHPEPEFVRARLTEVGADLDLVRADEPWLAAVIATPSGEVELR</sequence>
<dbReference type="SUPFAM" id="SSF54593">
    <property type="entry name" value="Glyoxalase/Bleomycin resistance protein/Dihydroxybiphenyl dioxygenase"/>
    <property type="match status" value="1"/>
</dbReference>
<dbReference type="RefSeq" id="WP_042220280.1">
    <property type="nucleotide sequence ID" value="NZ_BAAABQ010000025.1"/>
</dbReference>
<reference evidence="2 3" key="1">
    <citation type="submission" date="2020-08" db="EMBL/GenBank/DDBJ databases">
        <title>Genomic Encyclopedia of Archaeal and Bacterial Type Strains, Phase II (KMG-II): from individual species to whole genera.</title>
        <authorList>
            <person name="Goeker M."/>
        </authorList>
    </citation>
    <scope>NUCLEOTIDE SEQUENCE [LARGE SCALE GENOMIC DNA]</scope>
    <source>
        <strain evidence="2 3">DSM 43850</strain>
    </source>
</reference>
<organism evidence="2 3">
    <name type="scientific">Kutzneria viridogrisea</name>
    <dbReference type="NCBI Taxonomy" id="47990"/>
    <lineage>
        <taxon>Bacteria</taxon>
        <taxon>Bacillati</taxon>
        <taxon>Actinomycetota</taxon>
        <taxon>Actinomycetes</taxon>
        <taxon>Pseudonocardiales</taxon>
        <taxon>Pseudonocardiaceae</taxon>
        <taxon>Kutzneria</taxon>
    </lineage>
</organism>
<accession>A0ABR6BU90</accession>
<dbReference type="EMBL" id="JACJID010000006">
    <property type="protein sequence ID" value="MBA8930455.1"/>
    <property type="molecule type" value="Genomic_DNA"/>
</dbReference>
<keyword evidence="3" id="KW-1185">Reference proteome</keyword>
<dbReference type="Proteomes" id="UP000517916">
    <property type="component" value="Unassembled WGS sequence"/>
</dbReference>
<evidence type="ECO:0000313" key="3">
    <source>
        <dbReference type="Proteomes" id="UP000517916"/>
    </source>
</evidence>
<evidence type="ECO:0000313" key="2">
    <source>
        <dbReference type="EMBL" id="MBA8930455.1"/>
    </source>
</evidence>
<dbReference type="InterPro" id="IPR025870">
    <property type="entry name" value="Glyoxalase-like_dom"/>
</dbReference>
<comment type="caution">
    <text evidence="2">The sequence shown here is derived from an EMBL/GenBank/DDBJ whole genome shotgun (WGS) entry which is preliminary data.</text>
</comment>